<dbReference type="Pfam" id="PF10639">
    <property type="entry name" value="TMEM234"/>
    <property type="match status" value="1"/>
</dbReference>
<keyword evidence="4" id="KW-0472">Membrane</keyword>
<reference evidence="5" key="2">
    <citation type="submission" date="2022-10" db="EMBL/GenBank/DDBJ databases">
        <authorList>
            <consortium name="ENA_rothamsted_submissions"/>
            <consortium name="culmorum"/>
            <person name="King R."/>
        </authorList>
    </citation>
    <scope>NUCLEOTIDE SEQUENCE</scope>
</reference>
<dbReference type="PANTHER" id="PTHR28668:SF1">
    <property type="entry name" value="TRANSMEMBRANE PROTEIN 234"/>
    <property type="match status" value="1"/>
</dbReference>
<evidence type="ECO:0000256" key="1">
    <source>
        <dbReference type="ARBA" id="ARBA00004141"/>
    </source>
</evidence>
<organism evidence="5 6">
    <name type="scientific">Diatraea saccharalis</name>
    <name type="common">sugarcane borer</name>
    <dbReference type="NCBI Taxonomy" id="40085"/>
    <lineage>
        <taxon>Eukaryota</taxon>
        <taxon>Metazoa</taxon>
        <taxon>Ecdysozoa</taxon>
        <taxon>Arthropoda</taxon>
        <taxon>Hexapoda</taxon>
        <taxon>Insecta</taxon>
        <taxon>Pterygota</taxon>
        <taxon>Neoptera</taxon>
        <taxon>Endopterygota</taxon>
        <taxon>Lepidoptera</taxon>
        <taxon>Glossata</taxon>
        <taxon>Ditrysia</taxon>
        <taxon>Pyraloidea</taxon>
        <taxon>Crambidae</taxon>
        <taxon>Crambinae</taxon>
        <taxon>Diatraea</taxon>
    </lineage>
</organism>
<gene>
    <name evidence="5" type="ORF">DIATSA_LOCUS10131</name>
</gene>
<evidence type="ECO:0000256" key="3">
    <source>
        <dbReference type="ARBA" id="ARBA00022989"/>
    </source>
</evidence>
<dbReference type="OrthoDB" id="43458at2759"/>
<dbReference type="Proteomes" id="UP001153714">
    <property type="component" value="Chromosome 5"/>
</dbReference>
<evidence type="ECO:0000313" key="5">
    <source>
        <dbReference type="EMBL" id="CAG9792615.1"/>
    </source>
</evidence>
<dbReference type="GO" id="GO:0016020">
    <property type="term" value="C:membrane"/>
    <property type="evidence" value="ECO:0007669"/>
    <property type="project" value="UniProtKB-SubCell"/>
</dbReference>
<evidence type="ECO:0008006" key="7">
    <source>
        <dbReference type="Google" id="ProtNLM"/>
    </source>
</evidence>
<reference evidence="5" key="1">
    <citation type="submission" date="2021-12" db="EMBL/GenBank/DDBJ databases">
        <authorList>
            <person name="King R."/>
        </authorList>
    </citation>
    <scope>NUCLEOTIDE SEQUENCE</scope>
</reference>
<dbReference type="InterPro" id="IPR018908">
    <property type="entry name" value="TMEM234"/>
</dbReference>
<dbReference type="AlphaFoldDB" id="A0A9N9WI30"/>
<evidence type="ECO:0000256" key="4">
    <source>
        <dbReference type="ARBA" id="ARBA00023136"/>
    </source>
</evidence>
<sequence>MRGSLTTNPPHPSCGLLVLTGALWGCTNPFIRQGTKGLRDVHAKTWLGQAWAEVSFLLGNWRYVLPWLVNQSGSLAYLAAVQRAPLSVAVPTANSLAFAFTAVVGAVIGAEEPLNRADAAVGSEPGHLSEFEFEYLQNRRAEQKDDNKLPIRDWVLMGSEPPSHQRRKEAVNPSLDTNTAGCEGYVRLLLTKHRLGLMVTCPEATNLQPERPPPLKGGGAQNFYNKFLIKIQLEKESTVIQTATTPSNENESEQCI</sequence>
<comment type="subcellular location">
    <subcellularLocation>
        <location evidence="1">Membrane</location>
        <topology evidence="1">Multi-pass membrane protein</topology>
    </subcellularLocation>
</comment>
<dbReference type="PANTHER" id="PTHR28668">
    <property type="entry name" value="TRANSMEMBRANE PROTEIN 234"/>
    <property type="match status" value="1"/>
</dbReference>
<proteinExistence type="predicted"/>
<dbReference type="EMBL" id="OU893336">
    <property type="protein sequence ID" value="CAG9792615.1"/>
    <property type="molecule type" value="Genomic_DNA"/>
</dbReference>
<evidence type="ECO:0000313" key="6">
    <source>
        <dbReference type="Proteomes" id="UP001153714"/>
    </source>
</evidence>
<keyword evidence="6" id="KW-1185">Reference proteome</keyword>
<keyword evidence="3" id="KW-1133">Transmembrane helix</keyword>
<keyword evidence="2" id="KW-0812">Transmembrane</keyword>
<protein>
    <recommendedName>
        <fullName evidence="7">Transmembrane protein 234</fullName>
    </recommendedName>
</protein>
<name>A0A9N9WI30_9NEOP</name>
<accession>A0A9N9WI30</accession>
<evidence type="ECO:0000256" key="2">
    <source>
        <dbReference type="ARBA" id="ARBA00022692"/>
    </source>
</evidence>